<reference evidence="1 2" key="1">
    <citation type="submission" date="2017-08" db="EMBL/GenBank/DDBJ databases">
        <title>Draft genome sequence of filamentous cyanobacterium Calothrix elsteri CCALA 953.</title>
        <authorList>
            <person name="Gagunashvili A.N."/>
            <person name="Elster J."/>
            <person name="Andresson O.S."/>
        </authorList>
    </citation>
    <scope>NUCLEOTIDE SEQUENCE [LARGE SCALE GENOMIC DNA]</scope>
    <source>
        <strain evidence="1 2">CCALA 953</strain>
    </source>
</reference>
<protein>
    <recommendedName>
        <fullName evidence="3">Metal-binding protein</fullName>
    </recommendedName>
</protein>
<dbReference type="InterPro" id="IPR012863">
    <property type="entry name" value="DUF1636"/>
</dbReference>
<evidence type="ECO:0000313" key="1">
    <source>
        <dbReference type="EMBL" id="PAX58396.1"/>
    </source>
</evidence>
<comment type="caution">
    <text evidence="1">The sequence shown here is derived from an EMBL/GenBank/DDBJ whole genome shotgun (WGS) entry which is preliminary data.</text>
</comment>
<dbReference type="AlphaFoldDB" id="A0A2A2TLG9"/>
<sequence>MTKHALFVCKSCNFSPTQRDYMGERGGKYLFNQLSKLSENWRLKSEFVIEELDCLSACKRPCTVAFTAANKTSLMFGDLPPLESAAAILQLCEQYYASTNGIVPRQERPEILQKGILARIPPPPKS</sequence>
<dbReference type="RefSeq" id="WP_095721151.1">
    <property type="nucleotide sequence ID" value="NZ_NTFS01000058.1"/>
</dbReference>
<gene>
    <name evidence="1" type="ORF">CK510_07730</name>
</gene>
<dbReference type="Pfam" id="PF07845">
    <property type="entry name" value="DUF1636"/>
    <property type="match status" value="1"/>
</dbReference>
<keyword evidence="2" id="KW-1185">Reference proteome</keyword>
<proteinExistence type="predicted"/>
<name>A0A2A2TLG9_9CYAN</name>
<organism evidence="1 2">
    <name type="scientific">Brunnivagina elsteri CCALA 953</name>
    <dbReference type="NCBI Taxonomy" id="987040"/>
    <lineage>
        <taxon>Bacteria</taxon>
        <taxon>Bacillati</taxon>
        <taxon>Cyanobacteriota</taxon>
        <taxon>Cyanophyceae</taxon>
        <taxon>Nostocales</taxon>
        <taxon>Calotrichaceae</taxon>
        <taxon>Brunnivagina</taxon>
    </lineage>
</organism>
<evidence type="ECO:0008006" key="3">
    <source>
        <dbReference type="Google" id="ProtNLM"/>
    </source>
</evidence>
<dbReference type="Proteomes" id="UP000218238">
    <property type="component" value="Unassembled WGS sequence"/>
</dbReference>
<accession>A0A2A2TLG9</accession>
<dbReference type="EMBL" id="NTFS01000058">
    <property type="protein sequence ID" value="PAX58396.1"/>
    <property type="molecule type" value="Genomic_DNA"/>
</dbReference>
<evidence type="ECO:0000313" key="2">
    <source>
        <dbReference type="Proteomes" id="UP000218238"/>
    </source>
</evidence>
<dbReference type="OrthoDB" id="424426at2"/>